<dbReference type="PANTHER" id="PTHR39596">
    <property type="match status" value="1"/>
</dbReference>
<evidence type="ECO:0000313" key="2">
    <source>
        <dbReference type="EMBL" id="CAK7234058.1"/>
    </source>
</evidence>
<gene>
    <name evidence="2" type="ORF">SEUCBS140593_008810</name>
</gene>
<organism evidence="2 3">
    <name type="scientific">Sporothrix eucalyptigena</name>
    <dbReference type="NCBI Taxonomy" id="1812306"/>
    <lineage>
        <taxon>Eukaryota</taxon>
        <taxon>Fungi</taxon>
        <taxon>Dikarya</taxon>
        <taxon>Ascomycota</taxon>
        <taxon>Pezizomycotina</taxon>
        <taxon>Sordariomycetes</taxon>
        <taxon>Sordariomycetidae</taxon>
        <taxon>Ophiostomatales</taxon>
        <taxon>Ophiostomataceae</taxon>
        <taxon>Sporothrix</taxon>
    </lineage>
</organism>
<comment type="caution">
    <text evidence="2">The sequence shown here is derived from an EMBL/GenBank/DDBJ whole genome shotgun (WGS) entry which is preliminary data.</text>
</comment>
<dbReference type="Proteomes" id="UP001642482">
    <property type="component" value="Unassembled WGS sequence"/>
</dbReference>
<accession>A0ABP0CPP6</accession>
<name>A0ABP0CPP6_9PEZI</name>
<evidence type="ECO:0000313" key="3">
    <source>
        <dbReference type="Proteomes" id="UP001642482"/>
    </source>
</evidence>
<proteinExistence type="predicted"/>
<feature type="chain" id="PRO_5046967312" description="Heterokaryon incompatibility domain-containing protein" evidence="1">
    <location>
        <begin position="26"/>
        <end position="854"/>
    </location>
</feature>
<protein>
    <recommendedName>
        <fullName evidence="4">Heterokaryon incompatibility domain-containing protein</fullName>
    </recommendedName>
</protein>
<evidence type="ECO:0000256" key="1">
    <source>
        <dbReference type="SAM" id="SignalP"/>
    </source>
</evidence>
<keyword evidence="3" id="KW-1185">Reference proteome</keyword>
<sequence length="854" mass="95875">MEQQAFLQTWLFFGLLAEFFGLNESDTGYRLVDAETAQTELDALYRDYVEEENDNGAISKYLTSMPMLRATQAPLLIVSRLRLAGPRILQRIQYLHRCLRFSSFLLNAAIHTPFNPAIKTSIAALGELLSTGFATAANLRRIPDAQVTFSFAWADRFLEDGSDLERHMVAHGWCPSEVAKIRFVHQGLGTRHYLSLLRKGGPPHDHRQCTHEGCGAFQINAATYQPAHAKEGCSCTLTSVDVPEVLRVLKGTPTYPVLRVRITSSSDGSEGVAEMHIEEYTDGLPYVAISHVWADGMGNPTANSLPECQIAKVARLVSDLQTATQKDIIGKDDNTAYRIWIDPLLCPMEPAGKNISLQRISDVYRNAAHVLVLDASLMHYTSAILSPEEILLRIFSSSAWMRRLWTLQEGALAQSLYFQFADKAITPTEPMEALYRKSLSDARYMRIWQDVAIEQVHLRGWFQSLGGESSAFAPLSLVSLQRTLHFRTVSNPADEPLCIATLLGLDQAEVVAVSDAQERMIRVWDMVAAKLGGGVPARILFSSDATLEVPGWRWVPRSLLGASYAKDSTMDVHHRVMRFRPWRDNLANDSGKLENPTTETDKGTIGVPTPWGLRVKMGGFILKSVPLLPGLPLHPWEQVASAHEDMLLLKHTPSGRWLRLMDFYRLEKGRRWTAEERRQYDRQADNLLCRLIDTGRQALLCDRSLQVGNYHTSLMVHLEDGWNRPSDTETTRTLRGRRERMVILDWASPAHAIVAEVLQELACKVAGSEATQQILKTMANATTKEEGKDAINKVKTLMKTVMAGKWKTDAAFVEAVHDTRGPSMQDLMWAELQMRFSHNLVCEDVAETQEWLVD</sequence>
<reference evidence="2 3" key="1">
    <citation type="submission" date="2024-01" db="EMBL/GenBank/DDBJ databases">
        <authorList>
            <person name="Allen C."/>
            <person name="Tagirdzhanova G."/>
        </authorList>
    </citation>
    <scope>NUCLEOTIDE SEQUENCE [LARGE SCALE GENOMIC DNA]</scope>
</reference>
<dbReference type="EMBL" id="CAWUHD010000130">
    <property type="protein sequence ID" value="CAK7234058.1"/>
    <property type="molecule type" value="Genomic_DNA"/>
</dbReference>
<keyword evidence="1" id="KW-0732">Signal</keyword>
<evidence type="ECO:0008006" key="4">
    <source>
        <dbReference type="Google" id="ProtNLM"/>
    </source>
</evidence>
<dbReference type="PANTHER" id="PTHR39596:SF2">
    <property type="entry name" value="HET DOMAIN PROTEIN (AFU_ORTHOLOGUE AFUA_1G17550)-RELATED"/>
    <property type="match status" value="1"/>
</dbReference>
<feature type="signal peptide" evidence="1">
    <location>
        <begin position="1"/>
        <end position="25"/>
    </location>
</feature>